<dbReference type="Gene3D" id="2.60.40.10">
    <property type="entry name" value="Immunoglobulins"/>
    <property type="match status" value="1"/>
</dbReference>
<dbReference type="InterPro" id="IPR014756">
    <property type="entry name" value="Ig_E-set"/>
</dbReference>
<dbReference type="InterPro" id="IPR013783">
    <property type="entry name" value="Ig-like_fold"/>
</dbReference>
<feature type="domain" description="IPT/TIG" evidence="1">
    <location>
        <begin position="1"/>
        <end position="79"/>
    </location>
</feature>
<dbReference type="InterPro" id="IPR002909">
    <property type="entry name" value="IPT_dom"/>
</dbReference>
<proteinExistence type="predicted"/>
<comment type="caution">
    <text evidence="2">The sequence shown here is derived from an EMBL/GenBank/DDBJ whole genome shotgun (WGS) entry which is preliminary data.</text>
</comment>
<evidence type="ECO:0000259" key="1">
    <source>
        <dbReference type="Pfam" id="PF01833"/>
    </source>
</evidence>
<dbReference type="SUPFAM" id="SSF81296">
    <property type="entry name" value="E set domains"/>
    <property type="match status" value="1"/>
</dbReference>
<evidence type="ECO:0000313" key="2">
    <source>
        <dbReference type="EMBL" id="GAG36945.1"/>
    </source>
</evidence>
<accession>X0X1R9</accession>
<dbReference type="AlphaFoldDB" id="X0X1R9"/>
<dbReference type="EMBL" id="BARS01048480">
    <property type="protein sequence ID" value="GAG36945.1"/>
    <property type="molecule type" value="Genomic_DNA"/>
</dbReference>
<dbReference type="Pfam" id="PF01833">
    <property type="entry name" value="TIG"/>
    <property type="match status" value="1"/>
</dbReference>
<organism evidence="2">
    <name type="scientific">marine sediment metagenome</name>
    <dbReference type="NCBI Taxonomy" id="412755"/>
    <lineage>
        <taxon>unclassified sequences</taxon>
        <taxon>metagenomes</taxon>
        <taxon>ecological metagenomes</taxon>
    </lineage>
</organism>
<reference evidence="2" key="1">
    <citation type="journal article" date="2014" name="Front. Microbiol.">
        <title>High frequency of phylogenetically diverse reductive dehalogenase-homologous genes in deep subseafloor sedimentary metagenomes.</title>
        <authorList>
            <person name="Kawai M."/>
            <person name="Futagami T."/>
            <person name="Toyoda A."/>
            <person name="Takaki Y."/>
            <person name="Nishi S."/>
            <person name="Hori S."/>
            <person name="Arai W."/>
            <person name="Tsubouchi T."/>
            <person name="Morono Y."/>
            <person name="Uchiyama I."/>
            <person name="Ito T."/>
            <person name="Fujiyama A."/>
            <person name="Inagaki F."/>
            <person name="Takami H."/>
        </authorList>
    </citation>
    <scope>NUCLEOTIDE SEQUENCE</scope>
    <source>
        <strain evidence="2">Expedition CK06-06</strain>
    </source>
</reference>
<feature type="non-terminal residue" evidence="2">
    <location>
        <position position="1"/>
    </location>
</feature>
<dbReference type="CDD" id="cd00102">
    <property type="entry name" value="IPT"/>
    <property type="match status" value="1"/>
</dbReference>
<gene>
    <name evidence="2" type="ORF">S01H1_72653</name>
</gene>
<protein>
    <recommendedName>
        <fullName evidence="1">IPT/TIG domain-containing protein</fullName>
    </recommendedName>
</protein>
<name>X0X1R9_9ZZZZ</name>
<sequence length="235" mass="24013">TITSISPTTGTVCGGTPITITGLNFQDGATVIIDDAAPITVTGGQVVEGTVIYATTNAGTVEAAGSDVIVSNPGGAGSDTLDNGYMYSADELSVSVDRDTVALGPVTAGTTIVSPVGEVVVVTNDSVCSTTTLRLRILADPAEWTSSITAQGMETYVLYAEFNSGQPGVGTFTKPNHGLTNADQDASGTKFAGDQTGQNVPASETRNLWFRFDAPTVTIRSAQGTITVRLTAISP</sequence>